<evidence type="ECO:0000256" key="2">
    <source>
        <dbReference type="ARBA" id="ARBA00022737"/>
    </source>
</evidence>
<evidence type="ECO:0000256" key="4">
    <source>
        <dbReference type="ARBA" id="ARBA00022833"/>
    </source>
</evidence>
<dbReference type="AlphaFoldDB" id="A0AAD5S5F9"/>
<keyword evidence="4" id="KW-0862">Zinc</keyword>
<accession>A0AAD5S5F9</accession>
<feature type="non-terminal residue" evidence="6">
    <location>
        <position position="1"/>
    </location>
</feature>
<keyword evidence="2" id="KW-0677">Repeat</keyword>
<dbReference type="GO" id="GO:0008270">
    <property type="term" value="F:zinc ion binding"/>
    <property type="evidence" value="ECO:0007669"/>
    <property type="project" value="UniProtKB-KW"/>
</dbReference>
<feature type="compositionally biased region" description="Pro residues" evidence="5">
    <location>
        <begin position="242"/>
        <end position="256"/>
    </location>
</feature>
<keyword evidence="1" id="KW-0479">Metal-binding</keyword>
<evidence type="ECO:0000313" key="6">
    <source>
        <dbReference type="EMBL" id="KAJ3042745.1"/>
    </source>
</evidence>
<feature type="region of interest" description="Disordered" evidence="5">
    <location>
        <begin position="216"/>
        <end position="256"/>
    </location>
</feature>
<gene>
    <name evidence="6" type="primary">SFP1_2</name>
    <name evidence="6" type="ORF">HK097_001914</name>
</gene>
<dbReference type="EMBL" id="JADGJD010001399">
    <property type="protein sequence ID" value="KAJ3042745.1"/>
    <property type="molecule type" value="Genomic_DNA"/>
</dbReference>
<name>A0AAD5S5F9_9FUNG</name>
<evidence type="ECO:0000256" key="1">
    <source>
        <dbReference type="ARBA" id="ARBA00022723"/>
    </source>
</evidence>
<dbReference type="PANTHER" id="PTHR23057:SF0">
    <property type="entry name" value="JUXTAPOSED WITH ANOTHER ZINC FINGER PROTEIN 1"/>
    <property type="match status" value="1"/>
</dbReference>
<organism evidence="6 7">
    <name type="scientific">Rhizophlyctis rosea</name>
    <dbReference type="NCBI Taxonomy" id="64517"/>
    <lineage>
        <taxon>Eukaryota</taxon>
        <taxon>Fungi</taxon>
        <taxon>Fungi incertae sedis</taxon>
        <taxon>Chytridiomycota</taxon>
        <taxon>Chytridiomycota incertae sedis</taxon>
        <taxon>Chytridiomycetes</taxon>
        <taxon>Rhizophlyctidales</taxon>
        <taxon>Rhizophlyctidaceae</taxon>
        <taxon>Rhizophlyctis</taxon>
    </lineage>
</organism>
<dbReference type="InterPro" id="IPR051580">
    <property type="entry name" value="ZnF-Chromatin_assoc"/>
</dbReference>
<keyword evidence="7" id="KW-1185">Reference proteome</keyword>
<protein>
    <submittedName>
        <fullName evidence="6">Transcriptional regulator of ribosomal biogenesis proteins</fullName>
    </submittedName>
</protein>
<dbReference type="GO" id="GO:0005634">
    <property type="term" value="C:nucleus"/>
    <property type="evidence" value="ECO:0007669"/>
    <property type="project" value="TreeGrafter"/>
</dbReference>
<evidence type="ECO:0000256" key="3">
    <source>
        <dbReference type="ARBA" id="ARBA00022771"/>
    </source>
</evidence>
<comment type="caution">
    <text evidence="6">The sequence shown here is derived from an EMBL/GenBank/DDBJ whole genome shotgun (WGS) entry which is preliminary data.</text>
</comment>
<sequence>MPAVEISVPAGLGVSPHLDSASYRRRLAIIGSLSKSLGHSFGRSGSLSRNSYLDMFNFQFGARSPMVASPSRDLAHFAGLEDKFCKDFACCGVTLENLHDLLQHFEECHVRVESDLEEDEDLPFEFESMDDMDTDMSDDSSPANAPVTFTDIFLKSQLHSQQPSQAIALSDIYNEANKTAAAFDQRRRMQSSQQNRIKKVKPMAAEVALGYDAGGDIEMEDASSTSTRISPPQQHALNPSQIPQPLPAPVQPLHTP</sequence>
<dbReference type="PANTHER" id="PTHR23057">
    <property type="entry name" value="JUXTAPOSED WITH ANOTHER ZINC FINGER PROTEIN 1"/>
    <property type="match status" value="1"/>
</dbReference>
<reference evidence="6" key="1">
    <citation type="submission" date="2020-05" db="EMBL/GenBank/DDBJ databases">
        <title>Phylogenomic resolution of chytrid fungi.</title>
        <authorList>
            <person name="Stajich J.E."/>
            <person name="Amses K."/>
            <person name="Simmons R."/>
            <person name="Seto K."/>
            <person name="Myers J."/>
            <person name="Bonds A."/>
            <person name="Quandt C.A."/>
            <person name="Barry K."/>
            <person name="Liu P."/>
            <person name="Grigoriev I."/>
            <person name="Longcore J.E."/>
            <person name="James T.Y."/>
        </authorList>
    </citation>
    <scope>NUCLEOTIDE SEQUENCE</scope>
    <source>
        <strain evidence="6">JEL0318</strain>
    </source>
</reference>
<evidence type="ECO:0000256" key="5">
    <source>
        <dbReference type="SAM" id="MobiDB-lite"/>
    </source>
</evidence>
<dbReference type="Proteomes" id="UP001212841">
    <property type="component" value="Unassembled WGS sequence"/>
</dbReference>
<evidence type="ECO:0000313" key="7">
    <source>
        <dbReference type="Proteomes" id="UP001212841"/>
    </source>
</evidence>
<keyword evidence="3" id="KW-0863">Zinc-finger</keyword>
<proteinExistence type="predicted"/>
<feature type="compositionally biased region" description="Polar residues" evidence="5">
    <location>
        <begin position="222"/>
        <end position="241"/>
    </location>
</feature>